<feature type="signal peptide" evidence="14">
    <location>
        <begin position="1"/>
        <end position="15"/>
    </location>
</feature>
<evidence type="ECO:0000256" key="14">
    <source>
        <dbReference type="SAM" id="SignalP"/>
    </source>
</evidence>
<feature type="chain" id="PRO_5035776796" description="Dolichyl-diphosphooligosaccharide--protein glycosyltransferase subunit 1" evidence="14">
    <location>
        <begin position="16"/>
        <end position="570"/>
    </location>
</feature>
<evidence type="ECO:0000313" key="15">
    <source>
        <dbReference type="EMBL" id="CAD6194861.1"/>
    </source>
</evidence>
<dbReference type="Proteomes" id="UP000835052">
    <property type="component" value="Unassembled WGS sequence"/>
</dbReference>
<dbReference type="GO" id="GO:0008250">
    <property type="term" value="C:oligosaccharyltransferase complex"/>
    <property type="evidence" value="ECO:0007669"/>
    <property type="project" value="UniProtKB-UniRule"/>
</dbReference>
<evidence type="ECO:0000256" key="9">
    <source>
        <dbReference type="ARBA" id="ARBA00022989"/>
    </source>
</evidence>
<evidence type="ECO:0000256" key="5">
    <source>
        <dbReference type="ARBA" id="ARBA00017611"/>
    </source>
</evidence>
<gene>
    <name evidence="15" type="ORF">CAUJ_LOCUS10780</name>
</gene>
<keyword evidence="10 11" id="KW-0472">Membrane</keyword>
<comment type="function">
    <text evidence="1 11">Subunit of the oligosaccharyl transferase (OST) complex that catalyzes the initial transfer of a defined glycan (Glc(3)Man(9)GlcNAc(2) in eukaryotes) from the lipid carrier dolichol-pyrophosphate to an asparagine residue within an Asn-X-Ser/Thr consensus motif in nascent polypeptide chains, the first step in protein N-glycosylation. N-glycosylation occurs cotranslationally and the complex associates with the Sec61 complex at the channel-forming translocon complex that mediates protein translocation across the endoplasmic reticulum (ER). All subunits are required for a maximal enzyme activity.</text>
</comment>
<dbReference type="AlphaFoldDB" id="A0A8S1HKH7"/>
<evidence type="ECO:0000256" key="8">
    <source>
        <dbReference type="ARBA" id="ARBA00022824"/>
    </source>
</evidence>
<dbReference type="InterPro" id="IPR007676">
    <property type="entry name" value="Ribophorin_I"/>
</dbReference>
<evidence type="ECO:0000256" key="11">
    <source>
        <dbReference type="RuleBase" id="RU361143"/>
    </source>
</evidence>
<evidence type="ECO:0000256" key="3">
    <source>
        <dbReference type="ARBA" id="ARBA00004922"/>
    </source>
</evidence>
<evidence type="ECO:0000313" key="16">
    <source>
        <dbReference type="Proteomes" id="UP000835052"/>
    </source>
</evidence>
<proteinExistence type="inferred from homology"/>
<feature type="coiled-coil region" evidence="12">
    <location>
        <begin position="454"/>
        <end position="481"/>
    </location>
</feature>
<dbReference type="OrthoDB" id="310030at2759"/>
<dbReference type="PANTHER" id="PTHR21049">
    <property type="entry name" value="RIBOPHORIN I"/>
    <property type="match status" value="1"/>
</dbReference>
<keyword evidence="8 11" id="KW-0256">Endoplasmic reticulum</keyword>
<accession>A0A8S1HKH7</accession>
<feature type="region of interest" description="Disordered" evidence="13">
    <location>
        <begin position="524"/>
        <end position="557"/>
    </location>
</feature>
<evidence type="ECO:0000256" key="13">
    <source>
        <dbReference type="SAM" id="MobiDB-lite"/>
    </source>
</evidence>
<dbReference type="PANTHER" id="PTHR21049:SF0">
    <property type="entry name" value="DOLICHYL-DIPHOSPHOOLIGOSACCHARIDE--PROTEIN GLYCOSYLTRANSFERASE SUBUNIT 1"/>
    <property type="match status" value="1"/>
</dbReference>
<feature type="transmembrane region" description="Helical" evidence="11">
    <location>
        <begin position="422"/>
        <end position="441"/>
    </location>
</feature>
<evidence type="ECO:0000256" key="12">
    <source>
        <dbReference type="SAM" id="Coils"/>
    </source>
</evidence>
<name>A0A8S1HKH7_9PELO</name>
<comment type="pathway">
    <text evidence="3 11">Protein modification; protein glycosylation.</text>
</comment>
<keyword evidence="12" id="KW-0175">Coiled coil</keyword>
<evidence type="ECO:0000256" key="6">
    <source>
        <dbReference type="ARBA" id="ARBA00022692"/>
    </source>
</evidence>
<evidence type="ECO:0000256" key="2">
    <source>
        <dbReference type="ARBA" id="ARBA00004115"/>
    </source>
</evidence>
<dbReference type="EMBL" id="CAJGYM010000048">
    <property type="protein sequence ID" value="CAD6194861.1"/>
    <property type="molecule type" value="Genomic_DNA"/>
</dbReference>
<reference evidence="15" key="1">
    <citation type="submission" date="2020-10" db="EMBL/GenBank/DDBJ databases">
        <authorList>
            <person name="Kikuchi T."/>
        </authorList>
    </citation>
    <scope>NUCLEOTIDE SEQUENCE</scope>
    <source>
        <strain evidence="15">NKZ352</strain>
    </source>
</reference>
<evidence type="ECO:0000256" key="1">
    <source>
        <dbReference type="ARBA" id="ARBA00002791"/>
    </source>
</evidence>
<keyword evidence="7 14" id="KW-0732">Signal</keyword>
<comment type="caution">
    <text evidence="15">The sequence shown here is derived from an EMBL/GenBank/DDBJ whole genome shotgun (WGS) entry which is preliminary data.</text>
</comment>
<comment type="subcellular location">
    <subcellularLocation>
        <location evidence="2 11">Endoplasmic reticulum membrane</location>
        <topology evidence="2 11">Single-pass type I membrane protein</topology>
    </subcellularLocation>
</comment>
<evidence type="ECO:0000256" key="4">
    <source>
        <dbReference type="ARBA" id="ARBA00008905"/>
    </source>
</evidence>
<organism evidence="15 16">
    <name type="scientific">Caenorhabditis auriculariae</name>
    <dbReference type="NCBI Taxonomy" id="2777116"/>
    <lineage>
        <taxon>Eukaryota</taxon>
        <taxon>Metazoa</taxon>
        <taxon>Ecdysozoa</taxon>
        <taxon>Nematoda</taxon>
        <taxon>Chromadorea</taxon>
        <taxon>Rhabditida</taxon>
        <taxon>Rhabditina</taxon>
        <taxon>Rhabditomorpha</taxon>
        <taxon>Rhabditoidea</taxon>
        <taxon>Rhabditidae</taxon>
        <taxon>Peloderinae</taxon>
        <taxon>Caenorhabditis</taxon>
    </lineage>
</organism>
<keyword evidence="6 11" id="KW-0812">Transmembrane</keyword>
<sequence length="570" mass="64316">MRFLLLVALCGLAFAETWKTIDIDRTIDVSSQIVKITALHTLENTGDEAKTVQIALSDDENAHLAYLSAQIDGVKGRLTVSKDAESKNGFKIYTVTLRNPVAKGKQIKLKVNKRLTAALKPLPAKISQLENQFVVFSGNAYVPSVYAVATQKTTVKTTPSGKILSSTAVNPHKQETERVSYGPYEKIAALESKPIKVHYENYSPFVVATLVERTIEVSHWGNIAVEEYIELVHKGAEMKGTFSRLDFQQDRRGRRQPALQQFTTVLPATARDIYYRDEIGNISTSAVRVRAESVDVEIRPRFPLFGGWKTSYVLGYNVPTYEYLHNEGNQYGLKMRVLDHIFENIVVEKLVTKVILPEHVRKVKVITPFPMERLSDEIKPTYLDTTGRLVVIVQKENLVAEHIQPFTLTYEFEFKDMIREPILATAFFFVLFLAVIVYVRFDFSIVSDPLLDAREKLEGRLRELANAVDRKQKLYSKLTEAAANYKQSRDSSLLAEAKKAFESGRTTANEKLSALLASLKKDKNLAGQGPRTAEIRRQKSQQKSAGPEETQFTKKVEESRYRADSILGSL</sequence>
<protein>
    <recommendedName>
        <fullName evidence="5 11">Dolichyl-diphosphooligosaccharide--protein glycosyltransferase subunit 1</fullName>
    </recommendedName>
</protein>
<keyword evidence="16" id="KW-1185">Reference proteome</keyword>
<dbReference type="Pfam" id="PF04597">
    <property type="entry name" value="Ribophorin_I"/>
    <property type="match status" value="1"/>
</dbReference>
<keyword evidence="9 11" id="KW-1133">Transmembrane helix</keyword>
<evidence type="ECO:0000256" key="7">
    <source>
        <dbReference type="ARBA" id="ARBA00022729"/>
    </source>
</evidence>
<comment type="similarity">
    <text evidence="4 11">Belongs to the OST1 family.</text>
</comment>
<evidence type="ECO:0000256" key="10">
    <source>
        <dbReference type="ARBA" id="ARBA00023136"/>
    </source>
</evidence>
<comment type="subunit">
    <text evidence="11">Component of the oligosaccharyltransferase (OST) complex.</text>
</comment>
<dbReference type="GO" id="GO:0018279">
    <property type="term" value="P:protein N-linked glycosylation via asparagine"/>
    <property type="evidence" value="ECO:0007669"/>
    <property type="project" value="TreeGrafter"/>
</dbReference>